<evidence type="ECO:0000256" key="1">
    <source>
        <dbReference type="ARBA" id="ARBA00022723"/>
    </source>
</evidence>
<keyword evidence="2" id="KW-0408">Iron</keyword>
<reference evidence="6 7" key="1">
    <citation type="submission" date="2022-01" db="EMBL/GenBank/DDBJ databases">
        <title>Desulfofustis limnae sp. nov., a novel mesophilic sulfate-reducing bacterium isolated from marsh soil.</title>
        <authorList>
            <person name="Watanabe M."/>
            <person name="Takahashi A."/>
            <person name="Kojima H."/>
            <person name="Fukui M."/>
        </authorList>
    </citation>
    <scope>NUCLEOTIDE SEQUENCE [LARGE SCALE GENOMIC DNA]</scope>
    <source>
        <strain evidence="6 7">PPLL</strain>
    </source>
</reference>
<feature type="compositionally biased region" description="Basic and acidic residues" evidence="4">
    <location>
        <begin position="1"/>
        <end position="16"/>
    </location>
</feature>
<gene>
    <name evidence="6" type="ORF">DPPLL_15690</name>
</gene>
<dbReference type="SUPFAM" id="SSF54862">
    <property type="entry name" value="4Fe-4S ferredoxins"/>
    <property type="match status" value="1"/>
</dbReference>
<evidence type="ECO:0000256" key="2">
    <source>
        <dbReference type="ARBA" id="ARBA00023004"/>
    </source>
</evidence>
<organism evidence="6 7">
    <name type="scientific">Desulfofustis limnaeus</name>
    <dbReference type="NCBI Taxonomy" id="2740163"/>
    <lineage>
        <taxon>Bacteria</taxon>
        <taxon>Pseudomonadati</taxon>
        <taxon>Thermodesulfobacteriota</taxon>
        <taxon>Desulfobulbia</taxon>
        <taxon>Desulfobulbales</taxon>
        <taxon>Desulfocapsaceae</taxon>
        <taxon>Desulfofustis</taxon>
    </lineage>
</organism>
<dbReference type="PROSITE" id="PS00198">
    <property type="entry name" value="4FE4S_FER_1"/>
    <property type="match status" value="1"/>
</dbReference>
<keyword evidence="1" id="KW-0479">Metal-binding</keyword>
<dbReference type="EMBL" id="AP025516">
    <property type="protein sequence ID" value="BDD87204.1"/>
    <property type="molecule type" value="Genomic_DNA"/>
</dbReference>
<dbReference type="RefSeq" id="WP_284154239.1">
    <property type="nucleotide sequence ID" value="NZ_AP025516.1"/>
</dbReference>
<dbReference type="Pfam" id="PF00037">
    <property type="entry name" value="Fer4"/>
    <property type="match status" value="1"/>
</dbReference>
<evidence type="ECO:0000256" key="3">
    <source>
        <dbReference type="ARBA" id="ARBA00023014"/>
    </source>
</evidence>
<evidence type="ECO:0000313" key="7">
    <source>
        <dbReference type="Proteomes" id="UP000830055"/>
    </source>
</evidence>
<dbReference type="Proteomes" id="UP000830055">
    <property type="component" value="Chromosome"/>
</dbReference>
<evidence type="ECO:0000256" key="4">
    <source>
        <dbReference type="SAM" id="MobiDB-lite"/>
    </source>
</evidence>
<keyword evidence="7" id="KW-1185">Reference proteome</keyword>
<dbReference type="PROSITE" id="PS51379">
    <property type="entry name" value="4FE4S_FER_2"/>
    <property type="match status" value="2"/>
</dbReference>
<dbReference type="Gene3D" id="3.30.70.20">
    <property type="match status" value="1"/>
</dbReference>
<proteinExistence type="predicted"/>
<feature type="compositionally biased region" description="Polar residues" evidence="4">
    <location>
        <begin position="36"/>
        <end position="54"/>
    </location>
</feature>
<accession>A0ABN6M599</accession>
<feature type="domain" description="4Fe-4S ferredoxin-type" evidence="5">
    <location>
        <begin position="66"/>
        <end position="95"/>
    </location>
</feature>
<name>A0ABN6M599_9BACT</name>
<feature type="region of interest" description="Disordered" evidence="4">
    <location>
        <begin position="1"/>
        <end position="59"/>
    </location>
</feature>
<dbReference type="InterPro" id="IPR017900">
    <property type="entry name" value="4Fe4S_Fe_S_CS"/>
</dbReference>
<protein>
    <recommendedName>
        <fullName evidence="5">4Fe-4S ferredoxin-type domain-containing protein</fullName>
    </recommendedName>
</protein>
<evidence type="ECO:0000259" key="5">
    <source>
        <dbReference type="PROSITE" id="PS51379"/>
    </source>
</evidence>
<sequence>MEKKEKEQPEPDENRKKGSAQSRKKGTVARTEDKATTQSEKLMEQSAENDQRAANQGEAKGKKTLYRVKFFYEWCKCCGICSAMCPVKIILVDEQGHPYIDDQDGCIGCRNCEIHCPDFAITVSKRYPERRKTNGIS</sequence>
<feature type="domain" description="4Fe-4S ferredoxin-type" evidence="5">
    <location>
        <begin position="96"/>
        <end position="126"/>
    </location>
</feature>
<keyword evidence="3" id="KW-0411">Iron-sulfur</keyword>
<evidence type="ECO:0000313" key="6">
    <source>
        <dbReference type="EMBL" id="BDD87204.1"/>
    </source>
</evidence>
<dbReference type="InterPro" id="IPR017896">
    <property type="entry name" value="4Fe4S_Fe-S-bd"/>
</dbReference>